<accession>A0A9X2WH04</accession>
<evidence type="ECO:0000313" key="3">
    <source>
        <dbReference type="Proteomes" id="UP001147830"/>
    </source>
</evidence>
<proteinExistence type="predicted"/>
<protein>
    <recommendedName>
        <fullName evidence="4">Dehydrogenase</fullName>
    </recommendedName>
</protein>
<evidence type="ECO:0008006" key="4">
    <source>
        <dbReference type="Google" id="ProtNLM"/>
    </source>
</evidence>
<comment type="caution">
    <text evidence="2">The sequence shown here is derived from an EMBL/GenBank/DDBJ whole genome shotgun (WGS) entry which is preliminary data.</text>
</comment>
<organism evidence="2 3">
    <name type="scientific">Thalassolituus pacificus</name>
    <dbReference type="NCBI Taxonomy" id="2975440"/>
    <lineage>
        <taxon>Bacteria</taxon>
        <taxon>Pseudomonadati</taxon>
        <taxon>Pseudomonadota</taxon>
        <taxon>Gammaproteobacteria</taxon>
        <taxon>Oceanospirillales</taxon>
        <taxon>Oceanospirillaceae</taxon>
        <taxon>Thalassolituus</taxon>
    </lineage>
</organism>
<feature type="compositionally biased region" description="Basic and acidic residues" evidence="1">
    <location>
        <begin position="108"/>
        <end position="124"/>
    </location>
</feature>
<evidence type="ECO:0000256" key="1">
    <source>
        <dbReference type="SAM" id="MobiDB-lite"/>
    </source>
</evidence>
<keyword evidence="3" id="KW-1185">Reference proteome</keyword>
<dbReference type="NCBIfam" id="NF041512">
    <property type="entry name" value="PA2817_fam"/>
    <property type="match status" value="1"/>
</dbReference>
<gene>
    <name evidence="2" type="ORF">NYR02_11220</name>
</gene>
<name>A0A9X2WH04_9GAMM</name>
<reference evidence="2" key="2">
    <citation type="submission" date="2022-08" db="EMBL/GenBank/DDBJ databases">
        <authorList>
            <person name="Dong C."/>
        </authorList>
    </citation>
    <scope>NUCLEOTIDE SEQUENCE</scope>
    <source>
        <strain evidence="2">59MF3M-4</strain>
    </source>
</reference>
<dbReference type="RefSeq" id="WP_260976458.1">
    <property type="nucleotide sequence ID" value="NZ_JAOANI010000019.1"/>
</dbReference>
<evidence type="ECO:0000313" key="2">
    <source>
        <dbReference type="EMBL" id="MCT7359592.1"/>
    </source>
</evidence>
<dbReference type="AlphaFoldDB" id="A0A9X2WH04"/>
<dbReference type="InterPro" id="IPR048156">
    <property type="entry name" value="PA2817-like"/>
</dbReference>
<sequence length="133" mass="15341">MSERLNDHIHLLQQVHERLSKAQSQAGGIISDEILHQLTQVIDQLTQHTDSGYTQGQDWITHIFNHLPQLSPAIDRDLLWFFGGDCLHFLTDEEIDLFQQIDEIEAQHEQEQKPFDRQSAKDLLLKSSPGFDA</sequence>
<dbReference type="EMBL" id="JAOANI010000019">
    <property type="protein sequence ID" value="MCT7359592.1"/>
    <property type="molecule type" value="Genomic_DNA"/>
</dbReference>
<reference evidence="2" key="1">
    <citation type="journal article" date="2022" name="Front. Microbiol.">
        <title>Genome-based taxonomic rearrangement of Oceanobacter-related bacteria including the description of Thalassolituus hydrocarbonoclasticus sp. nov. and Thalassolituus pacificus sp. nov. and emended description of the genus Thalassolituus.</title>
        <authorList>
            <person name="Dong C."/>
            <person name="Wei L."/>
            <person name="Wang J."/>
            <person name="Lai Q."/>
            <person name="Huang Z."/>
            <person name="Shao Z."/>
        </authorList>
    </citation>
    <scope>NUCLEOTIDE SEQUENCE</scope>
    <source>
        <strain evidence="2">59MF3M-4</strain>
    </source>
</reference>
<dbReference type="Proteomes" id="UP001147830">
    <property type="component" value="Unassembled WGS sequence"/>
</dbReference>
<feature type="region of interest" description="Disordered" evidence="1">
    <location>
        <begin position="108"/>
        <end position="133"/>
    </location>
</feature>